<evidence type="ECO:0000313" key="2">
    <source>
        <dbReference type="EMBL" id="BAM99098.1"/>
    </source>
</evidence>
<dbReference type="GeneID" id="15042039"/>
<dbReference type="InterPro" id="IPR036390">
    <property type="entry name" value="WH_DNA-bd_sf"/>
</dbReference>
<proteinExistence type="predicted"/>
<protein>
    <submittedName>
        <fullName evidence="2">Uncharacterized protein</fullName>
    </submittedName>
</protein>
<keyword evidence="1" id="KW-0812">Transmembrane</keyword>
<keyword evidence="1" id="KW-1133">Transmembrane helix</keyword>
<feature type="transmembrane region" description="Helical" evidence="1">
    <location>
        <begin position="60"/>
        <end position="84"/>
    </location>
</feature>
<dbReference type="SUPFAM" id="SSF46785">
    <property type="entry name" value="Winged helix' DNA-binding domain"/>
    <property type="match status" value="1"/>
</dbReference>
<name>M4ZRW2_9CAUD</name>
<dbReference type="EMBL" id="AB711120">
    <property type="protein sequence ID" value="BAM99098.1"/>
    <property type="molecule type" value="Genomic_DNA"/>
</dbReference>
<evidence type="ECO:0000256" key="1">
    <source>
        <dbReference type="SAM" id="Phobius"/>
    </source>
</evidence>
<accession>M4ZRW2</accession>
<keyword evidence="3" id="KW-1185">Reference proteome</keyword>
<reference evidence="2 3" key="1">
    <citation type="journal article" date="2013" name="Virus Genes">
        <title>Complete nucleotide sequence of Bacillus subtilis (natto) bacteriophage PM1, a phage associated with disruption of food production.</title>
        <authorList>
            <person name="Umene K."/>
            <person name="Shiraishi A."/>
        </authorList>
    </citation>
    <scope>NUCLEOTIDE SEQUENCE [LARGE SCALE GENOMIC DNA]</scope>
    <source>
        <strain evidence="2">PM1</strain>
    </source>
</reference>
<dbReference type="KEGG" id="vg:15042039"/>
<keyword evidence="1" id="KW-0472">Membrane</keyword>
<dbReference type="RefSeq" id="YP_007678044.1">
    <property type="nucleotide sequence ID" value="NC_020883.1"/>
</dbReference>
<organism evidence="2 3">
    <name type="scientific">Bacillus phage PM1</name>
    <dbReference type="NCBI Taxonomy" id="547228"/>
    <lineage>
        <taxon>Viruses</taxon>
        <taxon>Duplodnaviria</taxon>
        <taxon>Heunggongvirae</taxon>
        <taxon>Uroviricota</taxon>
        <taxon>Caudoviricetes</taxon>
        <taxon>Pemunavirus</taxon>
        <taxon>Pemunavirus PM1</taxon>
    </lineage>
</organism>
<sequence>MNPTKETLIRLASREKCITVQEAAAMANLSEDTVRRAAALLEKQGEIIFKNDVMVRKSQFWFNAAMTVFAAVVIGIAVLVPGLIEKL</sequence>
<dbReference type="Proteomes" id="UP000011861">
    <property type="component" value="Segment"/>
</dbReference>
<evidence type="ECO:0000313" key="3">
    <source>
        <dbReference type="Proteomes" id="UP000011861"/>
    </source>
</evidence>